<dbReference type="Proteomes" id="UP000048841">
    <property type="component" value="Unassembled WGS sequence"/>
</dbReference>
<reference evidence="2 4" key="2">
    <citation type="submission" date="2021-01" db="EMBL/GenBank/DDBJ databases">
        <title>FDA dAtabase for Regulatory Grade micrObial Sequences (FDA-ARGOS): Supporting development and validation of Infectious Disease Dx tests.</title>
        <authorList>
            <person name="Blissenbach B."/>
            <person name="Krut O."/>
            <person name="Tallon L."/>
            <person name="Sadzewicz L."/>
            <person name="Zhao X."/>
            <person name="Boylan J."/>
            <person name="Ott S."/>
            <person name="Bowen H."/>
            <person name="Vavikolanu K."/>
            <person name="Mehta A."/>
            <person name="Aluvathingal J."/>
            <person name="Nadendla S."/>
            <person name="Yan Y."/>
            <person name="Sichtig H."/>
        </authorList>
    </citation>
    <scope>NUCLEOTIDE SEQUENCE [LARGE SCALE GENOMIC DNA]</scope>
    <source>
        <strain evidence="2 4">FDAARGOS_1082</strain>
    </source>
</reference>
<evidence type="ECO:0000313" key="1">
    <source>
        <dbReference type="EMBL" id="CFQ52790.1"/>
    </source>
</evidence>
<dbReference type="RefSeq" id="WP_005163332.1">
    <property type="nucleotide sequence ID" value="NZ_CGBC01000029.1"/>
</dbReference>
<evidence type="ECO:0000313" key="3">
    <source>
        <dbReference type="Proteomes" id="UP000048841"/>
    </source>
</evidence>
<evidence type="ECO:0000313" key="2">
    <source>
        <dbReference type="EMBL" id="QQU45776.1"/>
    </source>
</evidence>
<accession>A0A0H5ERN4</accession>
<evidence type="ECO:0000313" key="4">
    <source>
        <dbReference type="Proteomes" id="UP000595309"/>
    </source>
</evidence>
<protein>
    <submittedName>
        <fullName evidence="1">Uncharacterized protein</fullName>
    </submittedName>
</protein>
<gene>
    <name evidence="1" type="ORF">ERS137941_00430</name>
    <name evidence="2" type="ORF">I6I39_12280</name>
</gene>
<dbReference type="Proteomes" id="UP000595309">
    <property type="component" value="Chromosome"/>
</dbReference>
<dbReference type="GeneID" id="31412421"/>
<dbReference type="EMBL" id="CP068146">
    <property type="protein sequence ID" value="QQU45776.1"/>
    <property type="molecule type" value="Genomic_DNA"/>
</dbReference>
<organism evidence="1 3">
    <name type="scientific">Yersinia enterocolitica</name>
    <dbReference type="NCBI Taxonomy" id="630"/>
    <lineage>
        <taxon>Bacteria</taxon>
        <taxon>Pseudomonadati</taxon>
        <taxon>Pseudomonadota</taxon>
        <taxon>Gammaproteobacteria</taxon>
        <taxon>Enterobacterales</taxon>
        <taxon>Yersiniaceae</taxon>
        <taxon>Yersinia</taxon>
    </lineage>
</organism>
<dbReference type="AlphaFoldDB" id="A0A0H5ERN4"/>
<reference evidence="1 3" key="1">
    <citation type="submission" date="2015-03" db="EMBL/GenBank/DDBJ databases">
        <authorList>
            <person name="Murphy D."/>
        </authorList>
    </citation>
    <scope>NUCLEOTIDE SEQUENCE [LARGE SCALE GENOMIC DNA]</scope>
    <source>
        <strain evidence="1 3">IP26249</strain>
    </source>
</reference>
<proteinExistence type="predicted"/>
<sequence length="103" mass="11618">MENINQSQQYVQVKNNYDEKNNPSDSLDSIANYSVDKANISGLHMNDPFAIVFPRADYSQFYMGNGILEYNITSFPEQIKFTSHCSSSIELGLSPVQPNLFVS</sequence>
<name>A0A0H5ERN4_YEREN</name>
<dbReference type="EMBL" id="CGBR01000002">
    <property type="protein sequence ID" value="CFQ52790.1"/>
    <property type="molecule type" value="Genomic_DNA"/>
</dbReference>